<feature type="region of interest" description="Disordered" evidence="1">
    <location>
        <begin position="55"/>
        <end position="78"/>
    </location>
</feature>
<feature type="compositionally biased region" description="Pro residues" evidence="1">
    <location>
        <begin position="63"/>
        <end position="75"/>
    </location>
</feature>
<feature type="region of interest" description="Disordered" evidence="1">
    <location>
        <begin position="312"/>
        <end position="389"/>
    </location>
</feature>
<reference evidence="3 4" key="1">
    <citation type="submission" date="2010-05" db="EMBL/GenBank/DDBJ databases">
        <title>The Genome Sequence of Thecamonas trahens ATCC 50062.</title>
        <authorList>
            <consortium name="The Broad Institute Genome Sequencing Platform"/>
            <person name="Russ C."/>
            <person name="Cuomo C."/>
            <person name="Shea T."/>
            <person name="Young S.K."/>
            <person name="Zeng Q."/>
            <person name="Koehrsen M."/>
            <person name="Haas B."/>
            <person name="Borodovsky M."/>
            <person name="Guigo R."/>
            <person name="Alvarado L."/>
            <person name="Berlin A."/>
            <person name="Bochicchio J."/>
            <person name="Borenstein D."/>
            <person name="Chapman S."/>
            <person name="Chen Z."/>
            <person name="Freedman E."/>
            <person name="Gellesch M."/>
            <person name="Goldberg J."/>
            <person name="Griggs A."/>
            <person name="Gujja S."/>
            <person name="Heilman E."/>
            <person name="Heiman D."/>
            <person name="Hepburn T."/>
            <person name="Howarth C."/>
            <person name="Jen D."/>
            <person name="Larson L."/>
            <person name="Mehta T."/>
            <person name="Park D."/>
            <person name="Pearson M."/>
            <person name="Roberts A."/>
            <person name="Saif S."/>
            <person name="Shenoy N."/>
            <person name="Sisk P."/>
            <person name="Stolte C."/>
            <person name="Sykes S."/>
            <person name="Thomson T."/>
            <person name="Walk T."/>
            <person name="White J."/>
            <person name="Yandava C."/>
            <person name="Burger G."/>
            <person name="Gray M.W."/>
            <person name="Holland P.W.H."/>
            <person name="King N."/>
            <person name="Lang F.B.F."/>
            <person name="Roger A.J."/>
            <person name="Ruiz-Trillo I."/>
            <person name="Lander E."/>
            <person name="Nusbaum C."/>
        </authorList>
    </citation>
    <scope>NUCLEOTIDE SEQUENCE [LARGE SCALE GENOMIC DNA]</scope>
    <source>
        <strain evidence="3 4">ATCC 50062</strain>
    </source>
</reference>
<feature type="compositionally biased region" description="Pro residues" evidence="1">
    <location>
        <begin position="320"/>
        <end position="342"/>
    </location>
</feature>
<dbReference type="SUPFAM" id="SSF50729">
    <property type="entry name" value="PH domain-like"/>
    <property type="match status" value="1"/>
</dbReference>
<evidence type="ECO:0000256" key="1">
    <source>
        <dbReference type="SAM" id="MobiDB-lite"/>
    </source>
</evidence>
<accession>A0A0L0DD22</accession>
<name>A0A0L0DD22_THETB</name>
<dbReference type="PROSITE" id="PS50003">
    <property type="entry name" value="PH_DOMAIN"/>
    <property type="match status" value="1"/>
</dbReference>
<organism evidence="3 4">
    <name type="scientific">Thecamonas trahens ATCC 50062</name>
    <dbReference type="NCBI Taxonomy" id="461836"/>
    <lineage>
        <taxon>Eukaryota</taxon>
        <taxon>Apusozoa</taxon>
        <taxon>Apusomonadida</taxon>
        <taxon>Apusomonadidae</taxon>
        <taxon>Thecamonas</taxon>
    </lineage>
</organism>
<dbReference type="GeneID" id="25565561"/>
<dbReference type="AlphaFoldDB" id="A0A0L0DD22"/>
<evidence type="ECO:0000313" key="4">
    <source>
        <dbReference type="Proteomes" id="UP000054408"/>
    </source>
</evidence>
<dbReference type="RefSeq" id="XP_013757072.1">
    <property type="nucleotide sequence ID" value="XM_013901618.1"/>
</dbReference>
<gene>
    <name evidence="3" type="ORF">AMSG_06397</name>
</gene>
<dbReference type="InterPro" id="IPR001849">
    <property type="entry name" value="PH_domain"/>
</dbReference>
<dbReference type="EMBL" id="GL349460">
    <property type="protein sequence ID" value="KNC50242.1"/>
    <property type="molecule type" value="Genomic_DNA"/>
</dbReference>
<feature type="compositionally biased region" description="Low complexity" evidence="1">
    <location>
        <begin position="358"/>
        <end position="370"/>
    </location>
</feature>
<protein>
    <recommendedName>
        <fullName evidence="2">PH domain-containing protein</fullName>
    </recommendedName>
</protein>
<dbReference type="Gene3D" id="2.30.29.30">
    <property type="entry name" value="Pleckstrin-homology domain (PH domain)/Phosphotyrosine-binding domain (PTB)"/>
    <property type="match status" value="1"/>
</dbReference>
<dbReference type="Proteomes" id="UP000054408">
    <property type="component" value="Unassembled WGS sequence"/>
</dbReference>
<proteinExistence type="predicted"/>
<evidence type="ECO:0000259" key="2">
    <source>
        <dbReference type="PROSITE" id="PS50003"/>
    </source>
</evidence>
<sequence>MATIESLTAEKTRLKDEVKQLKAGGAPPEEINPVYVAYKAVSSELAFLLAHPTHDLRGSSAATPPPETTPPPTPPGLSDEAVRVHALNVLSEEKNSLKAEIKLLKGSGAPDNVIAPVFTRYTTVKNWLAAPSSGPPPLLDHQMPEPEAVAEARTHPALPSVPVAGDSVASLAANSEAGDSLGELHSVASRSLPPSADEVAAMKAEVKAQIRAATGMGRSDEYIAPLYARYQELKALSANYSSEAATQFARTHLRQGRRASVVLPSRERRNSILPAATGETDVAVAAALAASPSSDFLPHAGETQVDSPVAEVPDAAPAAPDEPPSTEPAPAPGAPSSSPPVPTITLAPELGDDDDEPLAPVATATVVALDDFTDSDDDNDDDDDRTPNDDVVVKAGVLKIRVSGGLLGRKWASRWCSMTRAAFRIHSGKDASSSVETRLSLAGTYTSFRSSKTNNEFAITYGENLENSIEVVAPDRKTRKSWTTFILDGMLAWTKIVVKRLQVPSAAAPFTGAAVHMGWMNVLVPHGKRWAWSWKLALLSDGALWLLNAFPLTIDELDEAEAGALKFELVGAKFAHVTEATKLTKLGRQHVVRFDAGASGLSLPLALSTESELTLWGKILRRTCGEALEAALSTAPYTVSGTCNGTDGSSLAIALDGVTIAGTAVPWRAIVRYAESLATITITVVLDMSNPDDRTDFIFEGDEASLNAAFNVLTSVVHLVVVPRQRAARAAATRSS</sequence>
<feature type="domain" description="PH" evidence="2">
    <location>
        <begin position="391"/>
        <end position="491"/>
    </location>
</feature>
<feature type="compositionally biased region" description="Acidic residues" evidence="1">
    <location>
        <begin position="371"/>
        <end position="384"/>
    </location>
</feature>
<dbReference type="InterPro" id="IPR011993">
    <property type="entry name" value="PH-like_dom_sf"/>
</dbReference>
<keyword evidence="4" id="KW-1185">Reference proteome</keyword>
<evidence type="ECO:0000313" key="3">
    <source>
        <dbReference type="EMBL" id="KNC50242.1"/>
    </source>
</evidence>